<sequence>MPCSLSCGVSAVFLIGMIYMNYATYDSNIIVNYKKQLPENLVGIYNNIVDERTRIYYFGYALGVILSLIIIFYNTQIRKNRFSTLTLVSMVVAISFVTNYFYYVLSPKSDWMLNHIKTPEQTKAWLGMYRGMQVYYHTGLVLGIFAVGTFAFAFRY</sequence>
<feature type="transmembrane region" description="Helical" evidence="1">
    <location>
        <begin position="85"/>
        <end position="105"/>
    </location>
</feature>
<evidence type="ECO:0000313" key="2">
    <source>
        <dbReference type="EMBL" id="QHU27001.1"/>
    </source>
</evidence>
<feature type="transmembrane region" description="Helical" evidence="1">
    <location>
        <begin position="7"/>
        <end position="25"/>
    </location>
</feature>
<dbReference type="AlphaFoldDB" id="A0A6C0LBD7"/>
<keyword evidence="1" id="KW-1133">Transmembrane helix</keyword>
<reference evidence="2" key="1">
    <citation type="journal article" date="2020" name="Nature">
        <title>Giant virus diversity and host interactions through global metagenomics.</title>
        <authorList>
            <person name="Schulz F."/>
            <person name="Roux S."/>
            <person name="Paez-Espino D."/>
            <person name="Jungbluth S."/>
            <person name="Walsh D.A."/>
            <person name="Denef V.J."/>
            <person name="McMahon K.D."/>
            <person name="Konstantinidis K.T."/>
            <person name="Eloe-Fadrosh E.A."/>
            <person name="Kyrpides N.C."/>
            <person name="Woyke T."/>
        </authorList>
    </citation>
    <scope>NUCLEOTIDE SEQUENCE</scope>
    <source>
        <strain evidence="2">GVMAG-M-3300027759-42</strain>
    </source>
</reference>
<accession>A0A6C0LBD7</accession>
<name>A0A6C0LBD7_9ZZZZ</name>
<feature type="transmembrane region" description="Helical" evidence="1">
    <location>
        <begin position="134"/>
        <end position="154"/>
    </location>
</feature>
<dbReference type="EMBL" id="MN740447">
    <property type="protein sequence ID" value="QHU27001.1"/>
    <property type="molecule type" value="Genomic_DNA"/>
</dbReference>
<keyword evidence="1" id="KW-0812">Transmembrane</keyword>
<organism evidence="2">
    <name type="scientific">viral metagenome</name>
    <dbReference type="NCBI Taxonomy" id="1070528"/>
    <lineage>
        <taxon>unclassified sequences</taxon>
        <taxon>metagenomes</taxon>
        <taxon>organismal metagenomes</taxon>
    </lineage>
</organism>
<feature type="transmembrane region" description="Helical" evidence="1">
    <location>
        <begin position="55"/>
        <end position="73"/>
    </location>
</feature>
<keyword evidence="1" id="KW-0472">Membrane</keyword>
<evidence type="ECO:0000256" key="1">
    <source>
        <dbReference type="SAM" id="Phobius"/>
    </source>
</evidence>
<proteinExistence type="predicted"/>
<protein>
    <submittedName>
        <fullName evidence="2">Uncharacterized protein</fullName>
    </submittedName>
</protein>